<dbReference type="SUPFAM" id="SSF141371">
    <property type="entry name" value="PilZ domain-like"/>
    <property type="match status" value="1"/>
</dbReference>
<reference evidence="2" key="1">
    <citation type="submission" date="2006-09" db="EMBL/GenBank/DDBJ databases">
        <title>Complete sequence of Rhodopseudomonas palustris BisA53.</title>
        <authorList>
            <consortium name="US DOE Joint Genome Institute"/>
            <person name="Copeland A."/>
            <person name="Lucas S."/>
            <person name="Lapidus A."/>
            <person name="Barry K."/>
            <person name="Detter J.C."/>
            <person name="Glavina del Rio T."/>
            <person name="Hammon N."/>
            <person name="Israni S."/>
            <person name="Dalin E."/>
            <person name="Tice H."/>
            <person name="Pitluck S."/>
            <person name="Chain P."/>
            <person name="Malfatti S."/>
            <person name="Shin M."/>
            <person name="Vergez L."/>
            <person name="Schmutz J."/>
            <person name="Larimer F."/>
            <person name="Land M."/>
            <person name="Hauser L."/>
            <person name="Pelletier D.A."/>
            <person name="Kyrpides N."/>
            <person name="Kim E."/>
            <person name="Harwood C.S."/>
            <person name="Oda Y."/>
            <person name="Richardson P."/>
        </authorList>
    </citation>
    <scope>NUCLEOTIDE SEQUENCE [LARGE SCALE GENOMIC DNA]</scope>
    <source>
        <strain evidence="2">BisA53</strain>
    </source>
</reference>
<dbReference type="EMBL" id="CP000463">
    <property type="protein sequence ID" value="ABJ07330.1"/>
    <property type="molecule type" value="Genomic_DNA"/>
</dbReference>
<evidence type="ECO:0000259" key="1">
    <source>
        <dbReference type="Pfam" id="PF07238"/>
    </source>
</evidence>
<dbReference type="HOGENOM" id="CLU_158569_0_0_5"/>
<name>Q07L54_RHOP5</name>
<protein>
    <submittedName>
        <fullName evidence="2">Type IV pilus assembly PilZ</fullName>
    </submittedName>
</protein>
<dbReference type="InterPro" id="IPR009875">
    <property type="entry name" value="PilZ_domain"/>
</dbReference>
<dbReference type="GO" id="GO:0035438">
    <property type="term" value="F:cyclic-di-GMP binding"/>
    <property type="evidence" value="ECO:0007669"/>
    <property type="project" value="InterPro"/>
</dbReference>
<dbReference type="AlphaFoldDB" id="Q07L54"/>
<organism evidence="2">
    <name type="scientific">Rhodopseudomonas palustris (strain BisA53)</name>
    <dbReference type="NCBI Taxonomy" id="316055"/>
    <lineage>
        <taxon>Bacteria</taxon>
        <taxon>Pseudomonadati</taxon>
        <taxon>Pseudomonadota</taxon>
        <taxon>Alphaproteobacteria</taxon>
        <taxon>Hyphomicrobiales</taxon>
        <taxon>Nitrobacteraceae</taxon>
        <taxon>Rhodopseudomonas</taxon>
    </lineage>
</organism>
<accession>Q07L54</accession>
<proteinExistence type="predicted"/>
<dbReference type="STRING" id="316055.RPE_3398"/>
<dbReference type="KEGG" id="rpe:RPE_3398"/>
<gene>
    <name evidence="2" type="ordered locus">RPE_3398</name>
</gene>
<sequence length="119" mass="13708">MLERRHHQRRRVYYGGRIAFHRRTASIDCIVRNFSSDGAKVQLECPAVVPDLVDLTIARKGVAFLARVVWRRADEAGLVLHSPRTVESELPLDIALRIRATERANQSLRDQIEQLRSEH</sequence>
<dbReference type="OrthoDB" id="7210926at2"/>
<feature type="domain" description="PilZ" evidence="1">
    <location>
        <begin position="3"/>
        <end position="81"/>
    </location>
</feature>
<dbReference type="eggNOG" id="ENOG5030IIG">
    <property type="taxonomic scope" value="Bacteria"/>
</dbReference>
<evidence type="ECO:0000313" key="2">
    <source>
        <dbReference type="EMBL" id="ABJ07330.1"/>
    </source>
</evidence>
<dbReference type="Pfam" id="PF07238">
    <property type="entry name" value="PilZ"/>
    <property type="match status" value="1"/>
</dbReference>